<evidence type="ECO:0000259" key="3">
    <source>
        <dbReference type="PROSITE" id="PS50127"/>
    </source>
</evidence>
<dbReference type="SUPFAM" id="SSF54495">
    <property type="entry name" value="UBC-like"/>
    <property type="match status" value="1"/>
</dbReference>
<keyword evidence="2" id="KW-0833">Ubl conjugation pathway</keyword>
<dbReference type="EnsemblPlants" id="PGSC0003DMT400011956">
    <property type="protein sequence ID" value="PGSC0003DMT400011956"/>
    <property type="gene ID" value="PGSC0003DMG400004694"/>
</dbReference>
<reference evidence="4" key="2">
    <citation type="submission" date="2015-06" db="UniProtKB">
        <authorList>
            <consortium name="EnsemblPlants"/>
        </authorList>
    </citation>
    <scope>IDENTIFICATION</scope>
    <source>
        <strain evidence="4">DM1-3 516 R44</strain>
    </source>
</reference>
<accession>M1A0G0</accession>
<evidence type="ECO:0000313" key="4">
    <source>
        <dbReference type="EnsemblPlants" id="PGSC0003DMT400011956"/>
    </source>
</evidence>
<feature type="domain" description="UBC core" evidence="3">
    <location>
        <begin position="36"/>
        <end position="197"/>
    </location>
</feature>
<dbReference type="Pfam" id="PF00179">
    <property type="entry name" value="UQ_con"/>
    <property type="match status" value="1"/>
</dbReference>
<keyword evidence="1" id="KW-0808">Transferase</keyword>
<evidence type="ECO:0000256" key="1">
    <source>
        <dbReference type="ARBA" id="ARBA00022679"/>
    </source>
</evidence>
<dbReference type="SMART" id="SM00212">
    <property type="entry name" value="UBCc"/>
    <property type="match status" value="1"/>
</dbReference>
<dbReference type="Gramene" id="PGSC0003DMT400011956">
    <property type="protein sequence ID" value="PGSC0003DMT400011956"/>
    <property type="gene ID" value="PGSC0003DMG400004694"/>
</dbReference>
<keyword evidence="5" id="KW-1185">Reference proteome</keyword>
<dbReference type="InParanoid" id="M1A0G0"/>
<dbReference type="AlphaFoldDB" id="M1A0G0"/>
<dbReference type="PROSITE" id="PS50127">
    <property type="entry name" value="UBC_2"/>
    <property type="match status" value="1"/>
</dbReference>
<dbReference type="OMA" id="HGTMMIN"/>
<sequence length="321" mass="36850">MEFPHFDVALDESDHYFIKSNQSRKEKKCFNDTNTSTCKAIMKEWKILEKNLPDSIYVQTYEKRLDLLRAVIIGASGTPYHDGLFFFDIVFPSDYPNNPPKLSYLSRGFHMNPNLYPNGRVCLSLINTWHGDTVEKWTPKNSTILQLLVSIQGLVLNAEPYFNEPVRVRCINDSDALSKLSLSYNEDVFIRTCKTMLCHIRAPPKNFEEFVYQYFCERGEFILASLNAYAGGKATAGLYQGDIKSSSRPYTSFQFQKISRKMFADLESAIKVLSTAKAEDGAKKKGKRNNESSKALVVEKNKPKIGLMQKIKNFFKFIFER</sequence>
<dbReference type="CDD" id="cd23837">
    <property type="entry name" value="UBCc_UBE2O"/>
    <property type="match status" value="1"/>
</dbReference>
<evidence type="ECO:0000313" key="5">
    <source>
        <dbReference type="Proteomes" id="UP000011115"/>
    </source>
</evidence>
<dbReference type="eggNOG" id="KOG0895">
    <property type="taxonomic scope" value="Eukaryota"/>
</dbReference>
<dbReference type="STRING" id="4113.M1A0G0"/>
<dbReference type="InterPro" id="IPR000608">
    <property type="entry name" value="UBC"/>
</dbReference>
<dbReference type="PANTHER" id="PTHR46116">
    <property type="entry name" value="(E3-INDEPENDENT) E2 UBIQUITIN-CONJUGATING ENZYME"/>
    <property type="match status" value="1"/>
</dbReference>
<dbReference type="Gene3D" id="3.10.110.10">
    <property type="entry name" value="Ubiquitin Conjugating Enzyme"/>
    <property type="match status" value="1"/>
</dbReference>
<dbReference type="HOGENOM" id="CLU_025097_0_1_1"/>
<dbReference type="PANTHER" id="PTHR46116:SF19">
    <property type="entry name" value="UBIQUITIN-CONJUGATING ENZYME FAMILY PROTEIN"/>
    <property type="match status" value="1"/>
</dbReference>
<name>M1A0G0_SOLTU</name>
<protein>
    <submittedName>
        <fullName evidence="4">Ubiquitin-conjugating enzyme, E2</fullName>
    </submittedName>
</protein>
<organism evidence="4 5">
    <name type="scientific">Solanum tuberosum</name>
    <name type="common">Potato</name>
    <dbReference type="NCBI Taxonomy" id="4113"/>
    <lineage>
        <taxon>Eukaryota</taxon>
        <taxon>Viridiplantae</taxon>
        <taxon>Streptophyta</taxon>
        <taxon>Embryophyta</taxon>
        <taxon>Tracheophyta</taxon>
        <taxon>Spermatophyta</taxon>
        <taxon>Magnoliopsida</taxon>
        <taxon>eudicotyledons</taxon>
        <taxon>Gunneridae</taxon>
        <taxon>Pentapetalae</taxon>
        <taxon>asterids</taxon>
        <taxon>lamiids</taxon>
        <taxon>Solanales</taxon>
        <taxon>Solanaceae</taxon>
        <taxon>Solanoideae</taxon>
        <taxon>Solaneae</taxon>
        <taxon>Solanum</taxon>
    </lineage>
</organism>
<proteinExistence type="predicted"/>
<dbReference type="PaxDb" id="4113-PGSC0003DMT400011956"/>
<dbReference type="InterPro" id="IPR016135">
    <property type="entry name" value="UBQ-conjugating_enzyme/RWD"/>
</dbReference>
<evidence type="ECO:0000256" key="2">
    <source>
        <dbReference type="ARBA" id="ARBA00022786"/>
    </source>
</evidence>
<dbReference type="GO" id="GO:0061631">
    <property type="term" value="F:ubiquitin conjugating enzyme activity"/>
    <property type="evidence" value="ECO:0000318"/>
    <property type="project" value="GO_Central"/>
</dbReference>
<reference evidence="5" key="1">
    <citation type="journal article" date="2011" name="Nature">
        <title>Genome sequence and analysis of the tuber crop potato.</title>
        <authorList>
            <consortium name="The Potato Genome Sequencing Consortium"/>
        </authorList>
    </citation>
    <scope>NUCLEOTIDE SEQUENCE [LARGE SCALE GENOMIC DNA]</scope>
    <source>
        <strain evidence="5">cv. DM1-3 516 R44</strain>
    </source>
</reference>
<dbReference type="Proteomes" id="UP000011115">
    <property type="component" value="Unassembled WGS sequence"/>
</dbReference>
<dbReference type="SMR" id="M1A0G0"/>